<dbReference type="PANTHER" id="PTHR14098">
    <property type="entry name" value="SH2 DOMAIN CONTAINING PROTEIN"/>
    <property type="match status" value="1"/>
</dbReference>
<keyword evidence="1 2" id="KW-0727">SH2 domain</keyword>
<protein>
    <submittedName>
        <fullName evidence="6">SFRICE_036160</fullName>
    </submittedName>
</protein>
<gene>
    <name evidence="6" type="ORF">SFRICE_036160</name>
</gene>
<accession>A0A2H1WI54</accession>
<dbReference type="SMART" id="SM00252">
    <property type="entry name" value="SH2"/>
    <property type="match status" value="1"/>
</dbReference>
<dbReference type="InterPro" id="IPR000980">
    <property type="entry name" value="SH2"/>
</dbReference>
<reference evidence="6" key="1">
    <citation type="submission" date="2016-07" db="EMBL/GenBank/DDBJ databases">
        <authorList>
            <person name="Bretaudeau A."/>
        </authorList>
    </citation>
    <scope>NUCLEOTIDE SEQUENCE</scope>
    <source>
        <strain evidence="6">Rice</strain>
        <tissue evidence="6">Whole body</tissue>
    </source>
</reference>
<evidence type="ECO:0000313" key="6">
    <source>
        <dbReference type="EMBL" id="SOQ52753.1"/>
    </source>
</evidence>
<evidence type="ECO:0000259" key="5">
    <source>
        <dbReference type="PROSITE" id="PS50001"/>
    </source>
</evidence>
<dbReference type="PANTHER" id="PTHR14098:SF14">
    <property type="entry name" value="SH2 DOMAIN-CONTAINING PROTEIN"/>
    <property type="match status" value="1"/>
</dbReference>
<keyword evidence="4" id="KW-0732">Signal</keyword>
<dbReference type="EMBL" id="ODYU01008817">
    <property type="protein sequence ID" value="SOQ52753.1"/>
    <property type="molecule type" value="Genomic_DNA"/>
</dbReference>
<evidence type="ECO:0000256" key="4">
    <source>
        <dbReference type="SAM" id="SignalP"/>
    </source>
</evidence>
<dbReference type="GO" id="GO:0007169">
    <property type="term" value="P:cell surface receptor protein tyrosine kinase signaling pathway"/>
    <property type="evidence" value="ECO:0007669"/>
    <property type="project" value="TreeGrafter"/>
</dbReference>
<dbReference type="GO" id="GO:0035556">
    <property type="term" value="P:intracellular signal transduction"/>
    <property type="evidence" value="ECO:0007669"/>
    <property type="project" value="TreeGrafter"/>
</dbReference>
<feature type="chain" id="PRO_5013655410" evidence="4">
    <location>
        <begin position="17"/>
        <end position="266"/>
    </location>
</feature>
<dbReference type="InterPro" id="IPR051751">
    <property type="entry name" value="Immunoreceptor_sig_adapters"/>
</dbReference>
<dbReference type="Gene3D" id="3.30.505.10">
    <property type="entry name" value="SH2 domain"/>
    <property type="match status" value="1"/>
</dbReference>
<dbReference type="AlphaFoldDB" id="A0A2H1WI54"/>
<feature type="compositionally biased region" description="Basic and acidic residues" evidence="3">
    <location>
        <begin position="99"/>
        <end position="130"/>
    </location>
</feature>
<feature type="domain" description="SH2" evidence="5">
    <location>
        <begin position="149"/>
        <end position="258"/>
    </location>
</feature>
<dbReference type="PROSITE" id="PS50001">
    <property type="entry name" value="SH2"/>
    <property type="match status" value="1"/>
</dbReference>
<sequence length="266" mass="29407">MCWWLKVSVPLIYNLGARVATTVVDQFYHVVHCLTDVVAGTMPNCNFKLPRWPNGCKCDCRARGLGFDSRVGRSITGHFSVFRKFLSGSTESGNVPETNDDHPSEESEADSHKAESTPSEDARKWPEPRKSGGTNMADRPLPVPVENEPYYMNVDRAEAINLLKGQPDGTFILRPSSQPDHAYTLSVACSNAVHNVGVRRRPDGRLALGFPRRGEQSFVSVTSLLRHHRKRRLLLVSGGDVIGATTLNETPHYYQSPSSIPVPVAN</sequence>
<dbReference type="GO" id="GO:0005737">
    <property type="term" value="C:cytoplasm"/>
    <property type="evidence" value="ECO:0007669"/>
    <property type="project" value="UniProtKB-ARBA"/>
</dbReference>
<evidence type="ECO:0000256" key="2">
    <source>
        <dbReference type="PROSITE-ProRule" id="PRU00191"/>
    </source>
</evidence>
<feature type="signal peptide" evidence="4">
    <location>
        <begin position="1"/>
        <end position="16"/>
    </location>
</feature>
<feature type="region of interest" description="Disordered" evidence="3">
    <location>
        <begin position="90"/>
        <end position="144"/>
    </location>
</feature>
<dbReference type="InterPro" id="IPR036860">
    <property type="entry name" value="SH2_dom_sf"/>
</dbReference>
<evidence type="ECO:0000256" key="3">
    <source>
        <dbReference type="SAM" id="MobiDB-lite"/>
    </source>
</evidence>
<proteinExistence type="predicted"/>
<evidence type="ECO:0000256" key="1">
    <source>
        <dbReference type="ARBA" id="ARBA00022999"/>
    </source>
</evidence>
<dbReference type="Pfam" id="PF00017">
    <property type="entry name" value="SH2"/>
    <property type="match status" value="1"/>
</dbReference>
<name>A0A2H1WI54_SPOFR</name>
<dbReference type="SUPFAM" id="SSF55550">
    <property type="entry name" value="SH2 domain"/>
    <property type="match status" value="1"/>
</dbReference>
<organism evidence="6">
    <name type="scientific">Spodoptera frugiperda</name>
    <name type="common">Fall armyworm</name>
    <dbReference type="NCBI Taxonomy" id="7108"/>
    <lineage>
        <taxon>Eukaryota</taxon>
        <taxon>Metazoa</taxon>
        <taxon>Ecdysozoa</taxon>
        <taxon>Arthropoda</taxon>
        <taxon>Hexapoda</taxon>
        <taxon>Insecta</taxon>
        <taxon>Pterygota</taxon>
        <taxon>Neoptera</taxon>
        <taxon>Endopterygota</taxon>
        <taxon>Lepidoptera</taxon>
        <taxon>Glossata</taxon>
        <taxon>Ditrysia</taxon>
        <taxon>Noctuoidea</taxon>
        <taxon>Noctuidae</taxon>
        <taxon>Amphipyrinae</taxon>
        <taxon>Spodoptera</taxon>
    </lineage>
</organism>